<name>A0AAJ5C0L5_9SPHI</name>
<organism evidence="1 2">
    <name type="scientific">Sphingobacterium mizutaii</name>
    <dbReference type="NCBI Taxonomy" id="1010"/>
    <lineage>
        <taxon>Bacteria</taxon>
        <taxon>Pseudomonadati</taxon>
        <taxon>Bacteroidota</taxon>
        <taxon>Sphingobacteriia</taxon>
        <taxon>Sphingobacteriales</taxon>
        <taxon>Sphingobacteriaceae</taxon>
        <taxon>Sphingobacterium</taxon>
    </lineage>
</organism>
<dbReference type="EMBL" id="LT906468">
    <property type="protein sequence ID" value="SNV50885.1"/>
    <property type="molecule type" value="Genomic_DNA"/>
</dbReference>
<gene>
    <name evidence="1" type="ORF">SAMEA4412673_02198</name>
</gene>
<sequence length="185" mass="21760">MSEKTEDKFKEALMHFGASDLNEEILKVVSLDQLLQWSIEEKNPRLCFRSAWAMEHILLQNPSLFKCIYERLIINYKDLFNWSSLRSYTKLLMWMLSNSNTSITLSEKEKEMIMEKSFAIIDQSDCPVAVKVNAFDILFRLIPTYDWIGKELKLIIELSLEKENTPALRSRGTYILKRLSKLELK</sequence>
<evidence type="ECO:0000313" key="1">
    <source>
        <dbReference type="EMBL" id="SNV50885.1"/>
    </source>
</evidence>
<dbReference type="AlphaFoldDB" id="A0AAJ5C0L5"/>
<evidence type="ECO:0000313" key="2">
    <source>
        <dbReference type="Proteomes" id="UP000215355"/>
    </source>
</evidence>
<proteinExistence type="predicted"/>
<dbReference type="KEGG" id="smiz:4412673_02198"/>
<dbReference type="Proteomes" id="UP000215355">
    <property type="component" value="Chromosome 1"/>
</dbReference>
<accession>A0AAJ5C0L5</accession>
<dbReference type="RefSeq" id="WP_093096649.1">
    <property type="nucleotide sequence ID" value="NZ_FNGK01000001.1"/>
</dbReference>
<reference evidence="1 2" key="1">
    <citation type="submission" date="2017-06" db="EMBL/GenBank/DDBJ databases">
        <authorList>
            <consortium name="Pathogen Informatics"/>
        </authorList>
    </citation>
    <scope>NUCLEOTIDE SEQUENCE [LARGE SCALE GENOMIC DNA]</scope>
    <source>
        <strain evidence="1 2">NCTC12149</strain>
    </source>
</reference>
<protein>
    <submittedName>
        <fullName evidence="1">Uncharacterized protein</fullName>
    </submittedName>
</protein>